<dbReference type="Proteomes" id="UP000067711">
    <property type="component" value="Chromosome 1"/>
</dbReference>
<dbReference type="EMBL" id="CP013389">
    <property type="protein sequence ID" value="AOJ09222.1"/>
    <property type="molecule type" value="Genomic_DNA"/>
</dbReference>
<proteinExistence type="predicted"/>
<name>A0A1B4FZX7_9BURK</name>
<dbReference type="AlphaFoldDB" id="A0A1B4FZX7"/>
<sequence length="91" mass="9784">MRAGARRSGEAASRSRGVGVSTRAGACRPLRSRDCCTAASGGIVIRTSIDACRCSRTAGVFLAERLFFYTRIQLASAPSRRCTQRPAAYVR</sequence>
<protein>
    <submittedName>
        <fullName evidence="2">Uncharacterized protein</fullName>
    </submittedName>
</protein>
<feature type="region of interest" description="Disordered" evidence="1">
    <location>
        <begin position="1"/>
        <end position="20"/>
    </location>
</feature>
<organism evidence="2 3">
    <name type="scientific">Burkholderia mayonis</name>
    <dbReference type="NCBI Taxonomy" id="1385591"/>
    <lineage>
        <taxon>Bacteria</taxon>
        <taxon>Pseudomonadati</taxon>
        <taxon>Pseudomonadota</taxon>
        <taxon>Betaproteobacteria</taxon>
        <taxon>Burkholderiales</taxon>
        <taxon>Burkholderiaceae</taxon>
        <taxon>Burkholderia</taxon>
        <taxon>pseudomallei group</taxon>
    </lineage>
</organism>
<reference evidence="2 3" key="1">
    <citation type="submission" date="2015-12" db="EMBL/GenBank/DDBJ databases">
        <title>Diversity of Burkholderia near neighbor genomes.</title>
        <authorList>
            <person name="Sahl J."/>
            <person name="Wagner D."/>
            <person name="Keim P."/>
        </authorList>
    </citation>
    <scope>NUCLEOTIDE SEQUENCE [LARGE SCALE GENOMIC DNA]</scope>
    <source>
        <strain evidence="2 3">BDU8</strain>
    </source>
</reference>
<accession>A0A1B4FZX7</accession>
<evidence type="ECO:0000313" key="2">
    <source>
        <dbReference type="EMBL" id="AOJ09222.1"/>
    </source>
</evidence>
<evidence type="ECO:0000256" key="1">
    <source>
        <dbReference type="SAM" id="MobiDB-lite"/>
    </source>
</evidence>
<evidence type="ECO:0000313" key="3">
    <source>
        <dbReference type="Proteomes" id="UP000067711"/>
    </source>
</evidence>
<gene>
    <name evidence="2" type="ORF">WS71_17790</name>
</gene>